<evidence type="ECO:0008006" key="3">
    <source>
        <dbReference type="Google" id="ProtNLM"/>
    </source>
</evidence>
<dbReference type="AlphaFoldDB" id="A0AAX2RKK0"/>
<reference evidence="1 2" key="1">
    <citation type="submission" date="2019-03" db="EMBL/GenBank/DDBJ databases">
        <title>Burkholderia cepacia outbreak.</title>
        <authorList>
            <person name="Farzana R."/>
            <person name="Walsh T.R."/>
        </authorList>
    </citation>
    <scope>NUCLEOTIDE SEQUENCE [LARGE SCALE GENOMIC DNA]</scope>
    <source>
        <strain evidence="2">d13</strain>
    </source>
</reference>
<sequence>METIMSETERAAIRAVAAGDKARLPDARAAFDRASRTHGVEACVELQFMAEVLAPVPDLLLRSQYRAAVLRQPRSAGGEKAQ</sequence>
<protein>
    <recommendedName>
        <fullName evidence="3">DUF3562 domain-containing protein</fullName>
    </recommendedName>
</protein>
<dbReference type="Proteomes" id="UP000298234">
    <property type="component" value="Unassembled WGS sequence"/>
</dbReference>
<evidence type="ECO:0000313" key="2">
    <source>
        <dbReference type="Proteomes" id="UP000298234"/>
    </source>
</evidence>
<dbReference type="EMBL" id="SNSQ01000035">
    <property type="protein sequence ID" value="TEU41616.1"/>
    <property type="molecule type" value="Genomic_DNA"/>
</dbReference>
<accession>A0AAX2RKK0</accession>
<name>A0AAX2RKK0_BURCE</name>
<organism evidence="1 2">
    <name type="scientific">Burkholderia cepacia</name>
    <name type="common">Pseudomonas cepacia</name>
    <dbReference type="NCBI Taxonomy" id="292"/>
    <lineage>
        <taxon>Bacteria</taxon>
        <taxon>Pseudomonadati</taxon>
        <taxon>Pseudomonadota</taxon>
        <taxon>Betaproteobacteria</taxon>
        <taxon>Burkholderiales</taxon>
        <taxon>Burkholderiaceae</taxon>
        <taxon>Burkholderia</taxon>
        <taxon>Burkholderia cepacia complex</taxon>
    </lineage>
</organism>
<proteinExistence type="predicted"/>
<gene>
    <name evidence="1" type="ORF">E3D37_26745</name>
</gene>
<dbReference type="RefSeq" id="WP_134256832.1">
    <property type="nucleotide sequence ID" value="NZ_SNSG01000032.1"/>
</dbReference>
<evidence type="ECO:0000313" key="1">
    <source>
        <dbReference type="EMBL" id="TEU41616.1"/>
    </source>
</evidence>
<comment type="caution">
    <text evidence="1">The sequence shown here is derived from an EMBL/GenBank/DDBJ whole genome shotgun (WGS) entry which is preliminary data.</text>
</comment>